<comment type="subcellular location">
    <subcellularLocation>
        <location evidence="2">Endoplasmic reticulum membrane</location>
        <topology evidence="2">Multi-pass membrane protein</topology>
    </subcellularLocation>
</comment>
<evidence type="ECO:0000256" key="6">
    <source>
        <dbReference type="ARBA" id="ARBA00022679"/>
    </source>
</evidence>
<feature type="transmembrane region" description="Helical" evidence="17">
    <location>
        <begin position="99"/>
        <end position="119"/>
    </location>
</feature>
<feature type="region of interest" description="Disordered" evidence="16">
    <location>
        <begin position="718"/>
        <end position="850"/>
    </location>
</feature>
<evidence type="ECO:0000313" key="19">
    <source>
        <dbReference type="EMBL" id="KIV99854.1"/>
    </source>
</evidence>
<feature type="compositionally biased region" description="Acidic residues" evidence="16">
    <location>
        <begin position="235"/>
        <end position="255"/>
    </location>
</feature>
<dbReference type="Pfam" id="PF25563">
    <property type="entry name" value="TPR_SYVN1_N"/>
    <property type="match status" value="1"/>
</dbReference>
<feature type="transmembrane region" description="Helical" evidence="17">
    <location>
        <begin position="45"/>
        <end position="65"/>
    </location>
</feature>
<dbReference type="InterPro" id="IPR050731">
    <property type="entry name" value="HRD1_E3_ubiq-ligases"/>
</dbReference>
<dbReference type="InterPro" id="IPR058051">
    <property type="entry name" value="Znf_RING_synoviolin"/>
</dbReference>
<name>A0A0D2A0L3_9PEZI</name>
<keyword evidence="13 17" id="KW-1133">Transmembrane helix</keyword>
<comment type="similarity">
    <text evidence="4">Belongs to the HRD1 family.</text>
</comment>
<dbReference type="InterPro" id="IPR057992">
    <property type="entry name" value="TPR_SYVN1_N"/>
</dbReference>
<comment type="catalytic activity">
    <reaction evidence="1">
        <text>S-ubiquitinyl-[E2 ubiquitin-conjugating enzyme]-L-cysteine + [acceptor protein]-L-lysine = [E2 ubiquitin-conjugating enzyme]-L-cysteine + N(6)-ubiquitinyl-[acceptor protein]-L-lysine.</text>
        <dbReference type="EC" id="2.3.2.27"/>
    </reaction>
</comment>
<dbReference type="AlphaFoldDB" id="A0A0D2A0L3"/>
<dbReference type="GO" id="GO:0061630">
    <property type="term" value="F:ubiquitin protein ligase activity"/>
    <property type="evidence" value="ECO:0007669"/>
    <property type="project" value="UniProtKB-EC"/>
</dbReference>
<evidence type="ECO:0000256" key="17">
    <source>
        <dbReference type="SAM" id="Phobius"/>
    </source>
</evidence>
<dbReference type="InterPro" id="IPR013083">
    <property type="entry name" value="Znf_RING/FYVE/PHD"/>
</dbReference>
<keyword evidence="8" id="KW-0479">Metal-binding</keyword>
<keyword evidence="11" id="KW-0256">Endoplasmic reticulum</keyword>
<evidence type="ECO:0000256" key="16">
    <source>
        <dbReference type="SAM" id="MobiDB-lite"/>
    </source>
</evidence>
<evidence type="ECO:0000256" key="8">
    <source>
        <dbReference type="ARBA" id="ARBA00022723"/>
    </source>
</evidence>
<dbReference type="HOGENOM" id="CLU_009169_1_1_1"/>
<organism evidence="19 20">
    <name type="scientific">Verruconis gallopava</name>
    <dbReference type="NCBI Taxonomy" id="253628"/>
    <lineage>
        <taxon>Eukaryota</taxon>
        <taxon>Fungi</taxon>
        <taxon>Dikarya</taxon>
        <taxon>Ascomycota</taxon>
        <taxon>Pezizomycotina</taxon>
        <taxon>Dothideomycetes</taxon>
        <taxon>Pleosporomycetidae</taxon>
        <taxon>Venturiales</taxon>
        <taxon>Sympoventuriaceae</taxon>
        <taxon>Verruconis</taxon>
    </lineage>
</organism>
<dbReference type="EC" id="2.3.2.27" evidence="5"/>
<feature type="compositionally biased region" description="Polar residues" evidence="16">
    <location>
        <begin position="523"/>
        <end position="532"/>
    </location>
</feature>
<protein>
    <recommendedName>
        <fullName evidence="5">RING-type E3 ubiquitin transferase</fullName>
        <ecNumber evidence="5">2.3.2.27</ecNumber>
    </recommendedName>
</protein>
<dbReference type="SUPFAM" id="SSF57850">
    <property type="entry name" value="RING/U-box"/>
    <property type="match status" value="1"/>
</dbReference>
<keyword evidence="6" id="KW-0808">Transferase</keyword>
<dbReference type="InParanoid" id="A0A0D2A0L3"/>
<feature type="domain" description="RING-type" evidence="18">
    <location>
        <begin position="346"/>
        <end position="403"/>
    </location>
</feature>
<dbReference type="EMBL" id="KN847570">
    <property type="protein sequence ID" value="KIV99854.1"/>
    <property type="molecule type" value="Genomic_DNA"/>
</dbReference>
<keyword evidence="14 17" id="KW-0472">Membrane</keyword>
<reference evidence="19 20" key="1">
    <citation type="submission" date="2015-01" db="EMBL/GenBank/DDBJ databases">
        <title>The Genome Sequence of Ochroconis gallopava CBS43764.</title>
        <authorList>
            <consortium name="The Broad Institute Genomics Platform"/>
            <person name="Cuomo C."/>
            <person name="de Hoog S."/>
            <person name="Gorbushina A."/>
            <person name="Stielow B."/>
            <person name="Teixiera M."/>
            <person name="Abouelleil A."/>
            <person name="Chapman S.B."/>
            <person name="Priest M."/>
            <person name="Young S.K."/>
            <person name="Wortman J."/>
            <person name="Nusbaum C."/>
            <person name="Birren B."/>
        </authorList>
    </citation>
    <scope>NUCLEOTIDE SEQUENCE [LARGE SCALE GENOMIC DNA]</scope>
    <source>
        <strain evidence="19 20">CBS 43764</strain>
    </source>
</reference>
<feature type="region of interest" description="Disordered" evidence="16">
    <location>
        <begin position="223"/>
        <end position="255"/>
    </location>
</feature>
<dbReference type="GO" id="GO:0043161">
    <property type="term" value="P:proteasome-mediated ubiquitin-dependent protein catabolic process"/>
    <property type="evidence" value="ECO:0007669"/>
    <property type="project" value="TreeGrafter"/>
</dbReference>
<keyword evidence="10" id="KW-0833">Ubl conjugation pathway</keyword>
<dbReference type="VEuPathDB" id="FungiDB:PV09_08522"/>
<dbReference type="Proteomes" id="UP000053259">
    <property type="component" value="Unassembled WGS sequence"/>
</dbReference>
<evidence type="ECO:0000256" key="7">
    <source>
        <dbReference type="ARBA" id="ARBA00022692"/>
    </source>
</evidence>
<evidence type="ECO:0000256" key="11">
    <source>
        <dbReference type="ARBA" id="ARBA00022824"/>
    </source>
</evidence>
<evidence type="ECO:0000256" key="2">
    <source>
        <dbReference type="ARBA" id="ARBA00004477"/>
    </source>
</evidence>
<evidence type="ECO:0000256" key="9">
    <source>
        <dbReference type="ARBA" id="ARBA00022771"/>
    </source>
</evidence>
<dbReference type="RefSeq" id="XP_016209724.1">
    <property type="nucleotide sequence ID" value="XM_016362439.1"/>
</dbReference>
<feature type="transmembrane region" description="Helical" evidence="17">
    <location>
        <begin position="140"/>
        <end position="161"/>
    </location>
</feature>
<evidence type="ECO:0000256" key="5">
    <source>
        <dbReference type="ARBA" id="ARBA00012483"/>
    </source>
</evidence>
<dbReference type="Pfam" id="PF13639">
    <property type="entry name" value="zf-RING_2"/>
    <property type="match status" value="1"/>
</dbReference>
<dbReference type="CDD" id="cd16479">
    <property type="entry name" value="RING-H2_synoviolin"/>
    <property type="match status" value="1"/>
</dbReference>
<feature type="region of interest" description="Disordered" evidence="16">
    <location>
        <begin position="582"/>
        <end position="601"/>
    </location>
</feature>
<dbReference type="PANTHER" id="PTHR22763">
    <property type="entry name" value="RING ZINC FINGER PROTEIN"/>
    <property type="match status" value="1"/>
</dbReference>
<evidence type="ECO:0000256" key="14">
    <source>
        <dbReference type="ARBA" id="ARBA00023136"/>
    </source>
</evidence>
<feature type="transmembrane region" description="Helical" evidence="17">
    <location>
        <begin position="173"/>
        <end position="196"/>
    </location>
</feature>
<dbReference type="GeneID" id="27316495"/>
<accession>A0A0D2A0L3</accession>
<dbReference type="PROSITE" id="PS50089">
    <property type="entry name" value="ZF_RING_2"/>
    <property type="match status" value="1"/>
</dbReference>
<dbReference type="UniPathway" id="UPA00143"/>
<feature type="region of interest" description="Disordered" evidence="16">
    <location>
        <begin position="508"/>
        <end position="537"/>
    </location>
</feature>
<comment type="pathway">
    <text evidence="3">Protein modification; protein ubiquitination.</text>
</comment>
<dbReference type="InterPro" id="IPR001841">
    <property type="entry name" value="Znf_RING"/>
</dbReference>
<dbReference type="PANTHER" id="PTHR22763:SF184">
    <property type="entry name" value="E3 UBIQUITIN-PROTEIN LIGASE SYNOVIOLIN"/>
    <property type="match status" value="1"/>
</dbReference>
<dbReference type="GO" id="GO:0005789">
    <property type="term" value="C:endoplasmic reticulum membrane"/>
    <property type="evidence" value="ECO:0007669"/>
    <property type="project" value="UniProtKB-SubCell"/>
</dbReference>
<gene>
    <name evidence="19" type="ORF">PV09_08522</name>
</gene>
<evidence type="ECO:0000256" key="12">
    <source>
        <dbReference type="ARBA" id="ARBA00022833"/>
    </source>
</evidence>
<evidence type="ECO:0000256" key="4">
    <source>
        <dbReference type="ARBA" id="ARBA00010089"/>
    </source>
</evidence>
<evidence type="ECO:0000256" key="3">
    <source>
        <dbReference type="ARBA" id="ARBA00004906"/>
    </source>
</evidence>
<dbReference type="SMART" id="SM00184">
    <property type="entry name" value="RING"/>
    <property type="match status" value="1"/>
</dbReference>
<keyword evidence="12" id="KW-0862">Zinc</keyword>
<dbReference type="GO" id="GO:0016567">
    <property type="term" value="P:protein ubiquitination"/>
    <property type="evidence" value="ECO:0007669"/>
    <property type="project" value="UniProtKB-UniPathway"/>
</dbReference>
<feature type="transmembrane region" description="Helical" evidence="17">
    <location>
        <begin position="280"/>
        <end position="301"/>
    </location>
</feature>
<evidence type="ECO:0000256" key="1">
    <source>
        <dbReference type="ARBA" id="ARBA00000900"/>
    </source>
</evidence>
<evidence type="ECO:0000313" key="20">
    <source>
        <dbReference type="Proteomes" id="UP000053259"/>
    </source>
</evidence>
<evidence type="ECO:0000256" key="13">
    <source>
        <dbReference type="ARBA" id="ARBA00022989"/>
    </source>
</evidence>
<evidence type="ECO:0000256" key="10">
    <source>
        <dbReference type="ARBA" id="ARBA00022786"/>
    </source>
</evidence>
<feature type="compositionally biased region" description="Polar residues" evidence="16">
    <location>
        <begin position="782"/>
        <end position="801"/>
    </location>
</feature>
<feature type="transmembrane region" description="Helical" evidence="17">
    <location>
        <begin position="6"/>
        <end position="24"/>
    </location>
</feature>
<dbReference type="STRING" id="253628.A0A0D2A0L3"/>
<evidence type="ECO:0000256" key="15">
    <source>
        <dbReference type="PROSITE-ProRule" id="PRU00175"/>
    </source>
</evidence>
<feature type="compositionally biased region" description="Low complexity" evidence="16">
    <location>
        <begin position="759"/>
        <end position="771"/>
    </location>
</feature>
<keyword evidence="9 15" id="KW-0863">Zinc-finger</keyword>
<dbReference type="GO" id="GO:0036503">
    <property type="term" value="P:ERAD pathway"/>
    <property type="evidence" value="ECO:0007669"/>
    <property type="project" value="TreeGrafter"/>
</dbReference>
<proteinExistence type="inferred from homology"/>
<dbReference type="Gene3D" id="3.30.40.10">
    <property type="entry name" value="Zinc/RING finger domain, C3HC4 (zinc finger)"/>
    <property type="match status" value="1"/>
</dbReference>
<sequence>MRRLTAYVAGSVTLATGVITYAALERPNFYSAAVYLSQSNACLMILCNMALVLAGSIIYALQQLLFGPLRPLETEQLWERGWFAMMEWVFAMSTFRDEFGVWFLSMFLSLFTGKVWGWIAEGRVEQLEQQAPNDTRLFHGRLVASLAVYVLFAVQMFKYAVDIVLVEARPGMTIMFVFEFAILCISAWTTCLRYVIWVQEQRTIRAQINMAVEARKAEIRKQRKEAEEKLQANPEAEDAPNLDDLPKEDDVDENEIEAPGWESKRGWVFALDIISDLLKLVAYMAFFTILTVFYGIPIYIIRDLYMTMRSFTKRVTDYLRFQAATRDMDTRYPNATAQDLAADSTCIVCREEMRPADTAAPEGAFGHAMHQKQKPKKLPCGHILHFGCLSSWLERQQACPICRRSVFTPGQAPANAAGVGPPGQAPAGLAAAAPNGHGQIPQNRVQQRNDGRVFRLGPLRIQFGGQIARPNDQEILNALGRLAINHRQNLQRNRDNLANLGNPTPVATAPAQHQADGVGATDPITSSVTDPASSDIHPGIRSAAARIALNTIETQIQREILALNLQGQRAQTIRNLLNELDRSRGIPQPPPRQPQNRPAVTPGSLVAPILGTAQYLRPDVLNQAQQAFPVARAMDNMATVNPPQGIVIPQGWTLVPLSSISESNPAAQAGPQMLQTLLQQNTNSTSSNRASVNYQSSLPNPLVHLVAGFTGSGSLPNAVPHINAQSPFPAPPDPNPGNGNINDTLILNGISNGDHATQPATNIPSPSSSSTAPPPTAPNATWSFPNTRSSSTESAPTQTNAGEVDKGKAPALSISDSPQVPETHVEPPTPITSHSHMHATVEDAEGEDSG</sequence>
<dbReference type="OrthoDB" id="7759664at2759"/>
<evidence type="ECO:0000259" key="18">
    <source>
        <dbReference type="PROSITE" id="PS50089"/>
    </source>
</evidence>
<keyword evidence="20" id="KW-1185">Reference proteome</keyword>
<keyword evidence="7 17" id="KW-0812">Transmembrane</keyword>
<dbReference type="GO" id="GO:0008270">
    <property type="term" value="F:zinc ion binding"/>
    <property type="evidence" value="ECO:0007669"/>
    <property type="project" value="UniProtKB-KW"/>
</dbReference>